<comment type="caution">
    <text evidence="1">The sequence shown here is derived from an EMBL/GenBank/DDBJ whole genome shotgun (WGS) entry which is preliminary data.</text>
</comment>
<name>A0AAV3BGQ2_YERPE</name>
<proteinExistence type="predicted"/>
<evidence type="ECO:0000313" key="1">
    <source>
        <dbReference type="EMBL" id="EDR33811.1"/>
    </source>
</evidence>
<organism evidence="1 2">
    <name type="scientific">Yersinia pestis biovar Orientalis str. IP275</name>
    <dbReference type="NCBI Taxonomy" id="373665"/>
    <lineage>
        <taxon>Bacteria</taxon>
        <taxon>Pseudomonadati</taxon>
        <taxon>Pseudomonadota</taxon>
        <taxon>Gammaproteobacteria</taxon>
        <taxon>Enterobacterales</taxon>
        <taxon>Yersiniaceae</taxon>
        <taxon>Yersinia</taxon>
    </lineage>
</organism>
<dbReference type="AlphaFoldDB" id="A0AAV3BGQ2"/>
<accession>A0AAV3BGQ2</accession>
<dbReference type="Proteomes" id="UP000004430">
    <property type="component" value="Unassembled WGS sequence"/>
</dbReference>
<reference evidence="1 2" key="2">
    <citation type="submission" date="2010-03" db="EMBL/GenBank/DDBJ databases">
        <authorList>
            <person name="Payne S.H."/>
            <person name="Sutton G.G."/>
        </authorList>
    </citation>
    <scope>NUCLEOTIDE SEQUENCE [LARGE SCALE GENOMIC DNA]</scope>
    <source>
        <strain evidence="1 2">IP275</strain>
    </source>
</reference>
<protein>
    <submittedName>
        <fullName evidence="1">Uncharacterized protein</fullName>
    </submittedName>
</protein>
<gene>
    <name evidence="1" type="ORF">YPIP275_4481</name>
</gene>
<evidence type="ECO:0000313" key="2">
    <source>
        <dbReference type="Proteomes" id="UP000004430"/>
    </source>
</evidence>
<reference evidence="1 2" key="1">
    <citation type="submission" date="2008-01" db="EMBL/GenBank/DDBJ databases">
        <title>Yersinia pestis Strain IP275 project at JCVI/TIGR.</title>
        <authorList>
            <person name="Ravel J."/>
            <person name="Eppinger M."/>
            <person name="Fricke W.F."/>
            <person name="Rosovitz M."/>
            <person name="Lindler L.E."/>
            <person name="Bearden S."/>
            <person name="Shriefer M."/>
        </authorList>
    </citation>
    <scope>NUCLEOTIDE SEQUENCE [LARGE SCALE GENOMIC DNA]</scope>
    <source>
        <strain evidence="1 2">IP275</strain>
    </source>
</reference>
<sequence length="41" mass="4747">MPLLIMIIIITGEYKLNSLLSLKDHKIENIEILRKIKAKKA</sequence>
<dbReference type="EMBL" id="AAOS02000005">
    <property type="protein sequence ID" value="EDR33811.1"/>
    <property type="molecule type" value="Genomic_DNA"/>
</dbReference>